<feature type="compositionally biased region" description="Pro residues" evidence="6">
    <location>
        <begin position="432"/>
        <end position="445"/>
    </location>
</feature>
<evidence type="ECO:0000256" key="4">
    <source>
        <dbReference type="ARBA" id="ARBA00023125"/>
    </source>
</evidence>
<sequence>MAIDSRDLDENGLVIGASPERFRAVAMPLLFDHLNAQCEGTIAVNRQARIVWMSEKYAHKLGIDDPTSVLGREIEEVLPASRLREVVDTGQPSLLDLMPFGREHFVVTRIPLRAEDGSVVGALGYVLFDRARHLKPLMEKYSRLQAQLAATEKALLQARRARYTIAGFIGTSAAANEIKRQARRAAQLDATVLLRGETGTGKELLAQGIHNLSARAGGPFVAVNMAAVPENLVEAELFGTAPGAFTGAERRPRLGKFELANGGTLFLDELGELPLALQAKLPLALQAKLLRVLQEQQVEPLGSNQVRPLDVRVIAATHVDLEARVAAGSFRDDLYYRLNVLTLRVPSLRDRREDLPALVEYLLDDIAARSGQPPLELGADALAVLAAQPWPGNVRQLRNLLERAQLAAEGAPLDAGAVLELLGGMSAAAPASGPPAVAPRQPSTPSPAAAAEPLSASLARAERAALLAALQACAGNRRQAASRLGISRASLYAKLAQHGIGR</sequence>
<keyword evidence="4" id="KW-0238">DNA-binding</keyword>
<accession>A0A7X7LVZ5</accession>
<dbReference type="InterPro" id="IPR009057">
    <property type="entry name" value="Homeodomain-like_sf"/>
</dbReference>
<dbReference type="InterPro" id="IPR025944">
    <property type="entry name" value="Sigma_54_int_dom_CS"/>
</dbReference>
<evidence type="ECO:0000259" key="7">
    <source>
        <dbReference type="PROSITE" id="PS50045"/>
    </source>
</evidence>
<dbReference type="InterPro" id="IPR025662">
    <property type="entry name" value="Sigma_54_int_dom_ATP-bd_1"/>
</dbReference>
<dbReference type="PROSITE" id="PS00676">
    <property type="entry name" value="SIGMA54_INTERACT_2"/>
    <property type="match status" value="1"/>
</dbReference>
<keyword evidence="2" id="KW-0067">ATP-binding</keyword>
<feature type="region of interest" description="Disordered" evidence="6">
    <location>
        <begin position="430"/>
        <end position="454"/>
    </location>
</feature>
<dbReference type="Gene3D" id="1.10.8.60">
    <property type="match status" value="1"/>
</dbReference>
<keyword evidence="1" id="KW-0547">Nucleotide-binding</keyword>
<dbReference type="CDD" id="cd00009">
    <property type="entry name" value="AAA"/>
    <property type="match status" value="1"/>
</dbReference>
<dbReference type="Gene3D" id="3.30.450.20">
    <property type="entry name" value="PAS domain"/>
    <property type="match status" value="1"/>
</dbReference>
<evidence type="ECO:0000313" key="9">
    <source>
        <dbReference type="Proteomes" id="UP000536534"/>
    </source>
</evidence>
<dbReference type="InterPro" id="IPR025943">
    <property type="entry name" value="Sigma_54_int_dom_ATP-bd_2"/>
</dbReference>
<dbReference type="Gene3D" id="1.10.10.60">
    <property type="entry name" value="Homeodomain-like"/>
    <property type="match status" value="1"/>
</dbReference>
<comment type="caution">
    <text evidence="8">The sequence shown here is derived from an EMBL/GenBank/DDBJ whole genome shotgun (WGS) entry which is preliminary data.</text>
</comment>
<dbReference type="InterPro" id="IPR002197">
    <property type="entry name" value="HTH_Fis"/>
</dbReference>
<dbReference type="Proteomes" id="UP000536534">
    <property type="component" value="Unassembled WGS sequence"/>
</dbReference>
<dbReference type="PRINTS" id="PR01590">
    <property type="entry name" value="HTHFIS"/>
</dbReference>
<dbReference type="SMART" id="SM00382">
    <property type="entry name" value="AAA"/>
    <property type="match status" value="1"/>
</dbReference>
<evidence type="ECO:0000256" key="3">
    <source>
        <dbReference type="ARBA" id="ARBA00023015"/>
    </source>
</evidence>
<evidence type="ECO:0000256" key="6">
    <source>
        <dbReference type="SAM" id="MobiDB-lite"/>
    </source>
</evidence>
<dbReference type="SUPFAM" id="SSF46689">
    <property type="entry name" value="Homeodomain-like"/>
    <property type="match status" value="1"/>
</dbReference>
<dbReference type="InterPro" id="IPR027417">
    <property type="entry name" value="P-loop_NTPase"/>
</dbReference>
<name>A0A7X7LVZ5_9RHOO</name>
<dbReference type="GO" id="GO:0043565">
    <property type="term" value="F:sequence-specific DNA binding"/>
    <property type="evidence" value="ECO:0007669"/>
    <property type="project" value="InterPro"/>
</dbReference>
<dbReference type="InterPro" id="IPR035965">
    <property type="entry name" value="PAS-like_dom_sf"/>
</dbReference>
<dbReference type="InterPro" id="IPR003593">
    <property type="entry name" value="AAA+_ATPase"/>
</dbReference>
<gene>
    <name evidence="8" type="ORF">GX576_07290</name>
</gene>
<dbReference type="InterPro" id="IPR058031">
    <property type="entry name" value="AAA_lid_NorR"/>
</dbReference>
<dbReference type="Pfam" id="PF02954">
    <property type="entry name" value="HTH_8"/>
    <property type="match status" value="1"/>
</dbReference>
<feature type="domain" description="Sigma-54 factor interaction" evidence="7">
    <location>
        <begin position="168"/>
        <end position="406"/>
    </location>
</feature>
<dbReference type="PANTHER" id="PTHR32071:SF99">
    <property type="entry name" value="TRANSCRIPTIONAL REGULATORY PROTEIN"/>
    <property type="match status" value="1"/>
</dbReference>
<evidence type="ECO:0000256" key="5">
    <source>
        <dbReference type="ARBA" id="ARBA00023163"/>
    </source>
</evidence>
<dbReference type="FunFam" id="3.40.50.300:FF:000006">
    <property type="entry name" value="DNA-binding transcriptional regulator NtrC"/>
    <property type="match status" value="1"/>
</dbReference>
<dbReference type="Pfam" id="PF08448">
    <property type="entry name" value="PAS_4"/>
    <property type="match status" value="1"/>
</dbReference>
<dbReference type="SUPFAM" id="SSF55785">
    <property type="entry name" value="PYP-like sensor domain (PAS domain)"/>
    <property type="match status" value="1"/>
</dbReference>
<dbReference type="PROSITE" id="PS00688">
    <property type="entry name" value="SIGMA54_INTERACT_3"/>
    <property type="match status" value="1"/>
</dbReference>
<keyword evidence="3" id="KW-0805">Transcription regulation</keyword>
<dbReference type="AlphaFoldDB" id="A0A7X7LVZ5"/>
<evidence type="ECO:0000256" key="2">
    <source>
        <dbReference type="ARBA" id="ARBA00022840"/>
    </source>
</evidence>
<organism evidence="8 9">
    <name type="scientific">Thauera phenolivorans</name>
    <dbReference type="NCBI Taxonomy" id="1792543"/>
    <lineage>
        <taxon>Bacteria</taxon>
        <taxon>Pseudomonadati</taxon>
        <taxon>Pseudomonadota</taxon>
        <taxon>Betaproteobacteria</taxon>
        <taxon>Rhodocyclales</taxon>
        <taxon>Zoogloeaceae</taxon>
        <taxon>Thauera</taxon>
    </lineage>
</organism>
<protein>
    <submittedName>
        <fullName evidence="8">Sigma 54-interacting transcriptional regulator</fullName>
    </submittedName>
</protein>
<dbReference type="PROSITE" id="PS00675">
    <property type="entry name" value="SIGMA54_INTERACT_1"/>
    <property type="match status" value="1"/>
</dbReference>
<dbReference type="Gene3D" id="3.40.50.300">
    <property type="entry name" value="P-loop containing nucleotide triphosphate hydrolases"/>
    <property type="match status" value="1"/>
</dbReference>
<dbReference type="EMBL" id="JAAYYV010000192">
    <property type="protein sequence ID" value="NLF54187.1"/>
    <property type="molecule type" value="Genomic_DNA"/>
</dbReference>
<dbReference type="GO" id="GO:0006355">
    <property type="term" value="P:regulation of DNA-templated transcription"/>
    <property type="evidence" value="ECO:0007669"/>
    <property type="project" value="InterPro"/>
</dbReference>
<dbReference type="SUPFAM" id="SSF52540">
    <property type="entry name" value="P-loop containing nucleoside triphosphate hydrolases"/>
    <property type="match status" value="1"/>
</dbReference>
<reference evidence="8 9" key="1">
    <citation type="journal article" date="2020" name="Biotechnol. Biofuels">
        <title>New insights from the biogas microbiome by comprehensive genome-resolved metagenomics of nearly 1600 species originating from multiple anaerobic digesters.</title>
        <authorList>
            <person name="Campanaro S."/>
            <person name="Treu L."/>
            <person name="Rodriguez-R L.M."/>
            <person name="Kovalovszki A."/>
            <person name="Ziels R.M."/>
            <person name="Maus I."/>
            <person name="Zhu X."/>
            <person name="Kougias P.G."/>
            <person name="Basile A."/>
            <person name="Luo G."/>
            <person name="Schluter A."/>
            <person name="Konstantinidis K.T."/>
            <person name="Angelidaki I."/>
        </authorList>
    </citation>
    <scope>NUCLEOTIDE SEQUENCE [LARGE SCALE GENOMIC DNA]</scope>
    <source>
        <strain evidence="8">AS06rmzACSIP_256</strain>
    </source>
</reference>
<evidence type="ECO:0000256" key="1">
    <source>
        <dbReference type="ARBA" id="ARBA00022741"/>
    </source>
</evidence>
<dbReference type="PROSITE" id="PS50045">
    <property type="entry name" value="SIGMA54_INTERACT_4"/>
    <property type="match status" value="1"/>
</dbReference>
<proteinExistence type="predicted"/>
<keyword evidence="5" id="KW-0804">Transcription</keyword>
<evidence type="ECO:0000313" key="8">
    <source>
        <dbReference type="EMBL" id="NLF54187.1"/>
    </source>
</evidence>
<dbReference type="InterPro" id="IPR002078">
    <property type="entry name" value="Sigma_54_int"/>
</dbReference>
<dbReference type="PANTHER" id="PTHR32071">
    <property type="entry name" value="TRANSCRIPTIONAL REGULATORY PROTEIN"/>
    <property type="match status" value="1"/>
</dbReference>
<dbReference type="Pfam" id="PF25601">
    <property type="entry name" value="AAA_lid_14"/>
    <property type="match status" value="1"/>
</dbReference>
<dbReference type="GO" id="GO:0005524">
    <property type="term" value="F:ATP binding"/>
    <property type="evidence" value="ECO:0007669"/>
    <property type="project" value="UniProtKB-KW"/>
</dbReference>
<dbReference type="Pfam" id="PF00158">
    <property type="entry name" value="Sigma54_activat"/>
    <property type="match status" value="1"/>
</dbReference>
<dbReference type="InterPro" id="IPR013656">
    <property type="entry name" value="PAS_4"/>
</dbReference>